<evidence type="ECO:0000313" key="3">
    <source>
        <dbReference type="EMBL" id="CBY00581.1"/>
    </source>
</evidence>
<evidence type="ECO:0000256" key="2">
    <source>
        <dbReference type="SAM" id="Phobius"/>
    </source>
</evidence>
<dbReference type="AlphaFoldDB" id="E5AA90"/>
<evidence type="ECO:0008006" key="5">
    <source>
        <dbReference type="Google" id="ProtNLM"/>
    </source>
</evidence>
<organism evidence="4">
    <name type="scientific">Leptosphaeria maculans (strain JN3 / isolate v23.1.3 / race Av1-4-5-6-7-8)</name>
    <name type="common">Blackleg fungus</name>
    <name type="synonym">Phoma lingam</name>
    <dbReference type="NCBI Taxonomy" id="985895"/>
    <lineage>
        <taxon>Eukaryota</taxon>
        <taxon>Fungi</taxon>
        <taxon>Dikarya</taxon>
        <taxon>Ascomycota</taxon>
        <taxon>Pezizomycotina</taxon>
        <taxon>Dothideomycetes</taxon>
        <taxon>Pleosporomycetidae</taxon>
        <taxon>Pleosporales</taxon>
        <taxon>Pleosporineae</taxon>
        <taxon>Leptosphaeriaceae</taxon>
        <taxon>Plenodomus</taxon>
        <taxon>Plenodomus lingam/Leptosphaeria maculans species complex</taxon>
    </lineage>
</organism>
<reference evidence="4" key="1">
    <citation type="journal article" date="2011" name="Nat. Commun.">
        <title>Effector diversification within compartments of the Leptosphaeria maculans genome affected by Repeat-Induced Point mutations.</title>
        <authorList>
            <person name="Rouxel T."/>
            <person name="Grandaubert J."/>
            <person name="Hane J.K."/>
            <person name="Hoede C."/>
            <person name="van de Wouw A.P."/>
            <person name="Couloux A."/>
            <person name="Dominguez V."/>
            <person name="Anthouard V."/>
            <person name="Bally P."/>
            <person name="Bourras S."/>
            <person name="Cozijnsen A.J."/>
            <person name="Ciuffetti L.M."/>
            <person name="Degrave A."/>
            <person name="Dilmaghani A."/>
            <person name="Duret L."/>
            <person name="Fudal I."/>
            <person name="Goodwin S.B."/>
            <person name="Gout L."/>
            <person name="Glaser N."/>
            <person name="Linglin J."/>
            <person name="Kema G.H.J."/>
            <person name="Lapalu N."/>
            <person name="Lawrence C.B."/>
            <person name="May K."/>
            <person name="Meyer M."/>
            <person name="Ollivier B."/>
            <person name="Poulain J."/>
            <person name="Schoch C.L."/>
            <person name="Simon A."/>
            <person name="Spatafora J.W."/>
            <person name="Stachowiak A."/>
            <person name="Turgeon B.G."/>
            <person name="Tyler B.M."/>
            <person name="Vincent D."/>
            <person name="Weissenbach J."/>
            <person name="Amselem J."/>
            <person name="Quesneville H."/>
            <person name="Oliver R.P."/>
            <person name="Wincker P."/>
            <person name="Balesdent M.-H."/>
            <person name="Howlett B.J."/>
        </authorList>
    </citation>
    <scope>NUCLEOTIDE SEQUENCE [LARGE SCALE GENOMIC DNA]</scope>
    <source>
        <strain evidence="4">JN3 / isolate v23.1.3 / race Av1-4-5-6-7-8</strain>
    </source>
</reference>
<dbReference type="VEuPathDB" id="FungiDB:LEMA_P017110.1"/>
<dbReference type="InterPro" id="IPR015797">
    <property type="entry name" value="NUDIX_hydrolase-like_dom_sf"/>
</dbReference>
<evidence type="ECO:0000256" key="1">
    <source>
        <dbReference type="SAM" id="MobiDB-lite"/>
    </source>
</evidence>
<dbReference type="EMBL" id="FP929138">
    <property type="protein sequence ID" value="CBY00581.1"/>
    <property type="molecule type" value="Genomic_DNA"/>
</dbReference>
<keyword evidence="4" id="KW-1185">Reference proteome</keyword>
<dbReference type="Gene3D" id="3.90.79.10">
    <property type="entry name" value="Nucleoside Triphosphate Pyrophosphohydrolase"/>
    <property type="match status" value="1"/>
</dbReference>
<dbReference type="eggNOG" id="ENOG502S9V3">
    <property type="taxonomic scope" value="Eukaryota"/>
</dbReference>
<keyword evidence="2" id="KW-0472">Membrane</keyword>
<keyword evidence="2" id="KW-1133">Transmembrane helix</keyword>
<keyword evidence="2" id="KW-0812">Transmembrane</keyword>
<dbReference type="InParanoid" id="E5AA90"/>
<feature type="region of interest" description="Disordered" evidence="1">
    <location>
        <begin position="56"/>
        <end position="78"/>
    </location>
</feature>
<name>E5AA90_LEPMJ</name>
<feature type="transmembrane region" description="Helical" evidence="2">
    <location>
        <begin position="26"/>
        <end position="44"/>
    </location>
</feature>
<dbReference type="Proteomes" id="UP000002668">
    <property type="component" value="Genome"/>
</dbReference>
<dbReference type="HOGENOM" id="CLU_2320838_0_0_1"/>
<accession>E5AA90</accession>
<protein>
    <recommendedName>
        <fullName evidence="5">Nudix hydrolase domain-containing protein</fullName>
    </recommendedName>
</protein>
<sequence>MTNETTATTAPRTCTPVLAQFPGSDFIVGAGVAIFHIATARVVICRAQDRGSTYYFLPKGRRDAGEESGPGAEREGYEEVCEPHHYYHSSPTLRSPTSP</sequence>
<evidence type="ECO:0000313" key="4">
    <source>
        <dbReference type="Proteomes" id="UP000002668"/>
    </source>
</evidence>
<proteinExistence type="predicted"/>
<dbReference type="OrthoDB" id="10259236at2759"/>
<dbReference type="GeneID" id="13292228"/>
<dbReference type="SUPFAM" id="SSF55811">
    <property type="entry name" value="Nudix"/>
    <property type="match status" value="1"/>
</dbReference>
<gene>
    <name evidence="3" type="ORF">LEMA_P017110.1</name>
</gene>